<reference evidence="1" key="1">
    <citation type="submission" date="2021-07" db="EMBL/GenBank/DDBJ databases">
        <title>Neiella marina sp. nov., isolated from the intestinal content of sea cucumber Apostichopus japonicus.</title>
        <authorList>
            <person name="Bai X."/>
        </authorList>
    </citation>
    <scope>NUCLEOTIDE SEQUENCE</scope>
    <source>
        <strain evidence="1">126</strain>
    </source>
</reference>
<protein>
    <recommendedName>
        <fullName evidence="3">DUF4942 domain-containing protein</fullName>
    </recommendedName>
</protein>
<keyword evidence="2" id="KW-1185">Reference proteome</keyword>
<name>A0ABS7EG71_9GAMM</name>
<evidence type="ECO:0008006" key="3">
    <source>
        <dbReference type="Google" id="ProtNLM"/>
    </source>
</evidence>
<evidence type="ECO:0000313" key="1">
    <source>
        <dbReference type="EMBL" id="MBW8191344.1"/>
    </source>
</evidence>
<proteinExistence type="predicted"/>
<dbReference type="RefSeq" id="WP_220104027.1">
    <property type="nucleotide sequence ID" value="NZ_JAHZSS010000010.1"/>
</dbReference>
<dbReference type="Proteomes" id="UP001166251">
    <property type="component" value="Unassembled WGS sequence"/>
</dbReference>
<organism evidence="1 2">
    <name type="scientific">Neiella holothuriorum</name>
    <dbReference type="NCBI Taxonomy" id="2870530"/>
    <lineage>
        <taxon>Bacteria</taxon>
        <taxon>Pseudomonadati</taxon>
        <taxon>Pseudomonadota</taxon>
        <taxon>Gammaproteobacteria</taxon>
        <taxon>Alteromonadales</taxon>
        <taxon>Echinimonadaceae</taxon>
        <taxon>Neiella</taxon>
    </lineage>
</organism>
<dbReference type="EMBL" id="JAHZSS010000010">
    <property type="protein sequence ID" value="MBW8191344.1"/>
    <property type="molecule type" value="Genomic_DNA"/>
</dbReference>
<gene>
    <name evidence="1" type="ORF">K0504_09870</name>
</gene>
<comment type="caution">
    <text evidence="1">The sequence shown here is derived from an EMBL/GenBank/DDBJ whole genome shotgun (WGS) entry which is preliminary data.</text>
</comment>
<sequence>MAIIKSATTYRLQLDGLLKSMLQAWVDYQKAYSTLVGGYGVYDSNRSISALDTIECALSKWLTTICKELSEAYQGGTSKVIELSDLPSTLREFPGSLRRGMVESYRNPDLALWTTLADQLLEQYNFDLLKEKLTVLAEGLEQAGLQELADRLVSNFWLRNHGRENPIKRTKRHIVIESTLYSDSIFGGYSYDTMQKLSLMLAAIRMAAKESGEHRLVPPFEELLQAVESAPNRETIKSGTAFGNKSTIEIKIYHGKFKCFFNPEVLDSLLSFVVINRTPNGELYSLPEAA</sequence>
<evidence type="ECO:0000313" key="2">
    <source>
        <dbReference type="Proteomes" id="UP001166251"/>
    </source>
</evidence>
<accession>A0ABS7EG71</accession>